<feature type="domain" description="RNA polymerase Rpb4/RPC9 core" evidence="14">
    <location>
        <begin position="1"/>
        <end position="121"/>
    </location>
</feature>
<keyword evidence="9" id="KW-0539">Nucleus</keyword>
<evidence type="ECO:0000256" key="9">
    <source>
        <dbReference type="ARBA" id="ARBA00023242"/>
    </source>
</evidence>
<dbReference type="PANTHER" id="PTHR15561:SF0">
    <property type="entry name" value="DNA-DIRECTED RNA POLYMERASE III SUBUNIT RPC9"/>
    <property type="match status" value="1"/>
</dbReference>
<evidence type="ECO:0000256" key="13">
    <source>
        <dbReference type="ARBA" id="ARBA00073026"/>
    </source>
</evidence>
<evidence type="ECO:0000256" key="6">
    <source>
        <dbReference type="ARBA" id="ARBA00022478"/>
    </source>
</evidence>
<name>A0A915NZS5_9BILA</name>
<dbReference type="InterPro" id="IPR038846">
    <property type="entry name" value="RPC9"/>
</dbReference>
<comment type="function">
    <text evidence="12">DNA-dependent RNA polymerase catalyzes the transcription of DNA into RNA using the four ribonucleoside triphosphates as substrates. Specific peripheric component of RNA polymerase III (Pol III) which synthesizes small non-coding RNAs including 5S rRNA, snRNAs, tRNAs and miRNAs from at least 500 distinct genomic loci. With POLR3H/RPC8 forms a mobile stalk that protrudes from Pol III core and functions primarily in transcription initiation. Pol III plays a key role in sensing and limiting infection by intracellular bacteria and DNA viruses. Acts as nuclear and cytosolic DNA sensor involved in innate immune response. Can sense non-self dsDNA that serves as template for transcription into dsRNA. The non-self RNA polymerase III transcripts, such as Epstein-Barr virus-encoded RNAs (EBERs) induce type I interferon and NF-kappa-B through the RIG-I pathway.</text>
</comment>
<comment type="subunit">
    <text evidence="11">Component of the RNA polymerase III complex consisting of 17 subunits: a ten-subunit horseshoe-shaped catalytic core composed of POLR3A/RPC1, POLR3B/RPC2, POLR1C/RPAC1, POLR1D/RPAC2, POLR3K/RPC10, POLR2E/RPABC1, POLR2F/RPABC2, POLR2H/RPABC3, POLR2K/RPABC4 and POLR2L/RPABC5; a mobile stalk composed of two subunits POLR3H/RPC8 and CRCP/RPC9, protruding from the core and functioning primarily in transcription initiation; and additional subunits homologous to general transcription factors of the RNA polymerase II machinery, POLR3C/RPC3-POLR3F/RPC6-POLR3G/RPC7 heterotrimer required for transcription initiation and POLR3D/RPC4-POLR3E/RPC5 heterodimer involved in both transcription initiation and termination.</text>
</comment>
<keyword evidence="8" id="KW-0804">Transcription</keyword>
<evidence type="ECO:0000256" key="3">
    <source>
        <dbReference type="ARBA" id="ARBA00006898"/>
    </source>
</evidence>
<comment type="similarity">
    <text evidence="3">Belongs to the eukaryotic RPC9 RNA polymerase subunit family.</text>
</comment>
<dbReference type="Gene3D" id="3.40.1090.10">
    <property type="entry name" value="Cytosolic phospholipase A2 catalytic domain"/>
    <property type="match status" value="1"/>
</dbReference>
<dbReference type="Pfam" id="PF03874">
    <property type="entry name" value="RNA_pol_Rpb4"/>
    <property type="match status" value="1"/>
</dbReference>
<dbReference type="FunFam" id="1.20.1250.40:FF:000002">
    <property type="entry name" value="DNA-directed RNA polymerase III subunit RPC9"/>
    <property type="match status" value="1"/>
</dbReference>
<keyword evidence="6" id="KW-0240">DNA-directed RNA polymerase</keyword>
<evidence type="ECO:0000256" key="1">
    <source>
        <dbReference type="ARBA" id="ARBA00004123"/>
    </source>
</evidence>
<dbReference type="InterPro" id="IPR038324">
    <property type="entry name" value="Rpb4/RPC9_sf"/>
</dbReference>
<dbReference type="Proteomes" id="UP000887560">
    <property type="component" value="Unplaced"/>
</dbReference>
<reference evidence="16" key="1">
    <citation type="submission" date="2022-11" db="UniProtKB">
        <authorList>
            <consortium name="WormBaseParasite"/>
        </authorList>
    </citation>
    <scope>IDENTIFICATION</scope>
</reference>
<dbReference type="InterPro" id="IPR006590">
    <property type="entry name" value="RNA_pol_Rpb4/RPC9_core"/>
</dbReference>
<sequence length="266" mass="29938">MEVLDPRTTLISNQEVLSLLNQAKIQQKYNRGSQNHNTIVYEASKYLNDTNATLQKRENIVDLINSLKKFKLTGAEIIQIVNLRPKQALEVQLIVEECEERLSEEELDELVETISYDRLYGQPEDFVPVTKRKFTRNEEIMKMQVLVEQLFNATDDADALNCAVLLKNQLSLFPSCREAVLKIVGKDGRTLVDFLSDKIQNASLRDTVMHCLELCGYIRPIKSHGIRVLSIDGGGTRGVMALECLNAIEARMGGKKACTTCALFAS</sequence>
<evidence type="ECO:0000256" key="11">
    <source>
        <dbReference type="ARBA" id="ARBA00044007"/>
    </source>
</evidence>
<keyword evidence="7" id="KW-0472">Membrane</keyword>
<evidence type="ECO:0000313" key="15">
    <source>
        <dbReference type="Proteomes" id="UP000887560"/>
    </source>
</evidence>
<evidence type="ECO:0000256" key="10">
    <source>
        <dbReference type="ARBA" id="ARBA00043924"/>
    </source>
</evidence>
<organism evidence="15 16">
    <name type="scientific">Meloidogyne floridensis</name>
    <dbReference type="NCBI Taxonomy" id="298350"/>
    <lineage>
        <taxon>Eukaryota</taxon>
        <taxon>Metazoa</taxon>
        <taxon>Ecdysozoa</taxon>
        <taxon>Nematoda</taxon>
        <taxon>Chromadorea</taxon>
        <taxon>Rhabditida</taxon>
        <taxon>Tylenchina</taxon>
        <taxon>Tylenchomorpha</taxon>
        <taxon>Tylenchoidea</taxon>
        <taxon>Meloidogynidae</taxon>
        <taxon>Meloidogyninae</taxon>
        <taxon>Meloidogyne</taxon>
    </lineage>
</organism>
<dbReference type="WBParaSite" id="scf7180000421594.g7324">
    <property type="protein sequence ID" value="scf7180000421594.g7324"/>
    <property type="gene ID" value="scf7180000421594.g7324"/>
</dbReference>
<accession>A0A915NZS5</accession>
<evidence type="ECO:0000256" key="7">
    <source>
        <dbReference type="ARBA" id="ARBA00023136"/>
    </source>
</evidence>
<dbReference type="GO" id="GO:0000166">
    <property type="term" value="F:nucleotide binding"/>
    <property type="evidence" value="ECO:0007669"/>
    <property type="project" value="InterPro"/>
</dbReference>
<dbReference type="SUPFAM" id="SSF47819">
    <property type="entry name" value="HRDC-like"/>
    <property type="match status" value="1"/>
</dbReference>
<proteinExistence type="inferred from homology"/>
<evidence type="ECO:0000313" key="16">
    <source>
        <dbReference type="WBParaSite" id="scf7180000421594.g7324"/>
    </source>
</evidence>
<evidence type="ECO:0000256" key="2">
    <source>
        <dbReference type="ARBA" id="ARBA00004413"/>
    </source>
</evidence>
<dbReference type="GO" id="GO:0006384">
    <property type="term" value="P:transcription initiation at RNA polymerase III promoter"/>
    <property type="evidence" value="ECO:0007669"/>
    <property type="project" value="InterPro"/>
</dbReference>
<evidence type="ECO:0000256" key="12">
    <source>
        <dbReference type="ARBA" id="ARBA00045808"/>
    </source>
</evidence>
<dbReference type="PANTHER" id="PTHR15561">
    <property type="entry name" value="CALCITONIN GENE-RELATED PEPTIDE-RECEPTOR COMPONENT PROTEIN"/>
    <property type="match status" value="1"/>
</dbReference>
<comment type="subcellular location">
    <subcellularLocation>
        <location evidence="2">Cell membrane</location>
        <topology evidence="2">Peripheral membrane protein</topology>
        <orientation evidence="2">Cytoplasmic side</orientation>
    </subcellularLocation>
    <subcellularLocation>
        <location evidence="1">Nucleus</location>
    </subcellularLocation>
</comment>
<evidence type="ECO:0000256" key="5">
    <source>
        <dbReference type="ARBA" id="ARBA00022475"/>
    </source>
</evidence>
<keyword evidence="5" id="KW-1003">Cell membrane</keyword>
<dbReference type="GO" id="GO:0005666">
    <property type="term" value="C:RNA polymerase III complex"/>
    <property type="evidence" value="ECO:0007669"/>
    <property type="project" value="InterPro"/>
</dbReference>
<keyword evidence="15" id="KW-1185">Reference proteome</keyword>
<comment type="function">
    <text evidence="10">Accessory protein for the calcitonin gene-related peptide (CGRP) receptor. It modulates CGRP responsiveness in a variety of tissues.</text>
</comment>
<dbReference type="SMART" id="SM00657">
    <property type="entry name" value="RPOL4c"/>
    <property type="match status" value="1"/>
</dbReference>
<dbReference type="Gene3D" id="1.20.1250.40">
    <property type="match status" value="1"/>
</dbReference>
<evidence type="ECO:0000256" key="8">
    <source>
        <dbReference type="ARBA" id="ARBA00023163"/>
    </source>
</evidence>
<dbReference type="GO" id="GO:0005886">
    <property type="term" value="C:plasma membrane"/>
    <property type="evidence" value="ECO:0007669"/>
    <property type="project" value="UniProtKB-SubCell"/>
</dbReference>
<evidence type="ECO:0000259" key="14">
    <source>
        <dbReference type="SMART" id="SM00657"/>
    </source>
</evidence>
<protein>
    <recommendedName>
        <fullName evidence="4">DNA-directed RNA polymerase III subunit RPC9</fullName>
    </recommendedName>
    <alternativeName>
        <fullName evidence="13">DNA-directed RNA polymerase III subunit rpc9</fullName>
    </alternativeName>
</protein>
<dbReference type="AlphaFoldDB" id="A0A915NZS5"/>
<dbReference type="InterPro" id="IPR010997">
    <property type="entry name" value="HRDC-like_sf"/>
</dbReference>
<dbReference type="InterPro" id="IPR005574">
    <property type="entry name" value="Rpb4/RPC9"/>
</dbReference>
<evidence type="ECO:0000256" key="4">
    <source>
        <dbReference type="ARBA" id="ARBA00016672"/>
    </source>
</evidence>